<gene>
    <name evidence="4" type="ORF">IQ236_11840</name>
</gene>
<dbReference type="InterPro" id="IPR050557">
    <property type="entry name" value="RTX_toxin/Mannuronan_C5-epim"/>
</dbReference>
<dbReference type="RefSeq" id="WP_193869437.1">
    <property type="nucleotide sequence ID" value="NZ_JADEWU010000022.1"/>
</dbReference>
<dbReference type="Gene3D" id="2.60.120.380">
    <property type="match status" value="2"/>
</dbReference>
<dbReference type="InterPro" id="IPR011049">
    <property type="entry name" value="Serralysin-like_metalloprot_C"/>
</dbReference>
<evidence type="ECO:0000259" key="3">
    <source>
        <dbReference type="Pfam" id="PF04151"/>
    </source>
</evidence>
<dbReference type="PANTHER" id="PTHR38340:SF1">
    <property type="entry name" value="S-LAYER PROTEIN"/>
    <property type="match status" value="1"/>
</dbReference>
<dbReference type="PRINTS" id="PR00313">
    <property type="entry name" value="CABNDNGRPT"/>
</dbReference>
<dbReference type="SUPFAM" id="SSF89260">
    <property type="entry name" value="Collagen-binding domain"/>
    <property type="match status" value="2"/>
</dbReference>
<accession>A0ABR9UE99</accession>
<keyword evidence="2" id="KW-0964">Secreted</keyword>
<proteinExistence type="predicted"/>
<comment type="caution">
    <text evidence="4">The sequence shown here is derived from an EMBL/GenBank/DDBJ whole genome shotgun (WGS) entry which is preliminary data.</text>
</comment>
<reference evidence="4 5" key="1">
    <citation type="submission" date="2020-10" db="EMBL/GenBank/DDBJ databases">
        <authorList>
            <person name="Castelo-Branco R."/>
            <person name="Eusebio N."/>
            <person name="Adriana R."/>
            <person name="Vieira A."/>
            <person name="Brugerolle De Fraissinette N."/>
            <person name="Rezende De Castro R."/>
            <person name="Schneider M.P."/>
            <person name="Vasconcelos V."/>
            <person name="Leao P.N."/>
        </authorList>
    </citation>
    <scope>NUCLEOTIDE SEQUENCE [LARGE SCALE GENOMIC DNA]</scope>
    <source>
        <strain evidence="4 5">LEGE 06226</strain>
    </source>
</reference>
<dbReference type="InterPro" id="IPR018511">
    <property type="entry name" value="Hemolysin-typ_Ca-bd_CS"/>
</dbReference>
<evidence type="ECO:0000313" key="5">
    <source>
        <dbReference type="Proteomes" id="UP000640725"/>
    </source>
</evidence>
<dbReference type="PANTHER" id="PTHR38340">
    <property type="entry name" value="S-LAYER PROTEIN"/>
    <property type="match status" value="1"/>
</dbReference>
<dbReference type="InterPro" id="IPR007280">
    <property type="entry name" value="Peptidase_C_arc/bac"/>
</dbReference>
<dbReference type="Pfam" id="PF00353">
    <property type="entry name" value="HemolysinCabind"/>
    <property type="match status" value="3"/>
</dbReference>
<dbReference type="InterPro" id="IPR001343">
    <property type="entry name" value="Hemolysn_Ca-bd"/>
</dbReference>
<dbReference type="SUPFAM" id="SSF51120">
    <property type="entry name" value="beta-Roll"/>
    <property type="match status" value="2"/>
</dbReference>
<keyword evidence="5" id="KW-1185">Reference proteome</keyword>
<evidence type="ECO:0000256" key="1">
    <source>
        <dbReference type="ARBA" id="ARBA00004613"/>
    </source>
</evidence>
<dbReference type="Pfam" id="PF04151">
    <property type="entry name" value="PPC"/>
    <property type="match status" value="1"/>
</dbReference>
<protein>
    <submittedName>
        <fullName evidence="4">Pre-peptidase C-terminal domain-containing protein</fullName>
    </submittedName>
</protein>
<dbReference type="PROSITE" id="PS00330">
    <property type="entry name" value="HEMOLYSIN_CALCIUM"/>
    <property type="match status" value="3"/>
</dbReference>
<dbReference type="EMBL" id="JADEWU010000022">
    <property type="protein sequence ID" value="MBE9143909.1"/>
    <property type="molecule type" value="Genomic_DNA"/>
</dbReference>
<dbReference type="Proteomes" id="UP000640725">
    <property type="component" value="Unassembled WGS sequence"/>
</dbReference>
<comment type="subcellular location">
    <subcellularLocation>
        <location evidence="1">Secreted</location>
    </subcellularLocation>
</comment>
<dbReference type="Gene3D" id="2.150.10.10">
    <property type="entry name" value="Serralysin-like metalloprotease, C-terminal"/>
    <property type="match status" value="2"/>
</dbReference>
<organism evidence="4 5">
    <name type="scientific">Planktothrix mougeotii LEGE 06226</name>
    <dbReference type="NCBI Taxonomy" id="1828728"/>
    <lineage>
        <taxon>Bacteria</taxon>
        <taxon>Bacillati</taxon>
        <taxon>Cyanobacteriota</taxon>
        <taxon>Cyanophyceae</taxon>
        <taxon>Oscillatoriophycideae</taxon>
        <taxon>Oscillatoriales</taxon>
        <taxon>Microcoleaceae</taxon>
        <taxon>Planktothrix</taxon>
    </lineage>
</organism>
<evidence type="ECO:0000256" key="2">
    <source>
        <dbReference type="ARBA" id="ARBA00022525"/>
    </source>
</evidence>
<name>A0ABR9UE99_9CYAN</name>
<feature type="domain" description="Peptidase C-terminal archaeal/bacterial" evidence="3">
    <location>
        <begin position="254"/>
        <end position="327"/>
    </location>
</feature>
<sequence>MVLIPNSALGVLVGDDSSELISLIPGQLAGFPQGVLVLGGNDTVQGAVDSELINGNQGFDQIFGGGGNDNLFGGQEDDLLDGGVGDDILFGNLGADIITGGDGNDNLFGGKDNDNLSGDLGNDILSGDFGIDALTGGGGSDIFVLGIGGGGADIITDFQDGADLMQLPAGFTFSNILVQASGNQTAIALATTGEELVRLNGIQPSVITSADFVGGSPTPVPQGEPGSNIATALDLGAIPDLLNYSQFVGKDDPNDFYRFTLQNNSDFSLVLGALSQGTYVYLIKDFNNNNQVDEGDGDVLDDAYGYSSSNGEINRALEAGTYYIRVSNDSGTNYDLRLEAASKPATTPSNPGNTLNTALDLGSLSQNINFTDFVGEGDQTDIYRFTLNNNSDVELIVGAVSQGTYVYLMKDYNNNNQVDEGDGDVLDDAYGYSSSNAEITQALEAGTYYIEVSSNAATNYDLRVNVIPG</sequence>
<evidence type="ECO:0000313" key="4">
    <source>
        <dbReference type="EMBL" id="MBE9143909.1"/>
    </source>
</evidence>